<evidence type="ECO:0000256" key="10">
    <source>
        <dbReference type="ARBA" id="ARBA00031356"/>
    </source>
</evidence>
<dbReference type="InterPro" id="IPR025403">
    <property type="entry name" value="TgpA-like_C"/>
</dbReference>
<evidence type="ECO:0000256" key="12">
    <source>
        <dbReference type="SAM" id="Phobius"/>
    </source>
</evidence>
<dbReference type="GO" id="GO:0005524">
    <property type="term" value="F:ATP binding"/>
    <property type="evidence" value="ECO:0007669"/>
    <property type="project" value="UniProtKB-UniRule"/>
</dbReference>
<proteinExistence type="inferred from homology"/>
<dbReference type="InterPro" id="IPR022310">
    <property type="entry name" value="NAD/GMP_synthase"/>
</dbReference>
<dbReference type="Gene3D" id="3.10.620.30">
    <property type="match status" value="1"/>
</dbReference>
<evidence type="ECO:0000313" key="15">
    <source>
        <dbReference type="Proteomes" id="UP000702964"/>
    </source>
</evidence>
<evidence type="ECO:0000256" key="7">
    <source>
        <dbReference type="ARBA" id="ARBA00022755"/>
    </source>
</evidence>
<evidence type="ECO:0000256" key="2">
    <source>
        <dbReference type="ARBA" id="ARBA00012746"/>
    </source>
</evidence>
<dbReference type="SUPFAM" id="SSF52317">
    <property type="entry name" value="Class I glutamine amidotransferase-like"/>
    <property type="match status" value="1"/>
</dbReference>
<dbReference type="InterPro" id="IPR014729">
    <property type="entry name" value="Rossmann-like_a/b/a_fold"/>
</dbReference>
<evidence type="ECO:0000256" key="6">
    <source>
        <dbReference type="ARBA" id="ARBA00022749"/>
    </source>
</evidence>
<sequence>MKDPAAVRRTYLQLPTSLPGRVQALAKEIIRGSETRYDAVQAVKSYLAEHAEYTLDTRMPPRGTDFVDDFLFVTQQGYCNHFSTAMIVLLRAEGIPARWVKGFGPGEADPNDSGQYIVTQGDAHSWVEVYFPGAGWMPFEATPGFTMTQGEGQDAAALSGQQPVAVTPPQTDGGVAHAGAWLLARARAIAAHPWPAAALAAAALLCAAGAVRMRRLRPALRLRLLLAWPRSSFPDRERLLSAAAPVWAALARHYGPRPPGMTLREYAASPPVAAGTDGADIARFAADWERLLYGPDRPLRADSLDFLRRALHLARRMQALVYAENAPHVDPAVYDLGLPIFGICYGMQLMAQQLDGKVERSEKREYGKADIEFAPGAALAQGIEGEHTVWMSHGDHVVALPAGFKLDAGTESAPIAAMSNDERKLYAVQFHPEVRHSVRGNEMIKNFLYEICGCEGNWSMETFIEDTIKDIREKVGDGKVLCALSGGVDSSVVAALLHKAIGDQLTCMFIDHGLLRKGEAESVMETFVGKFDMKVVKIDAQERFLSKLAGVDDPEQKRKIIGNEFIYVFDEESKQFDDFAFLAQGTLYTDIVESGTATAQTIKSHHNVGGLPEDMNFKLIEPLSALFKDEVRKVGEECGLPEAIVWRQPFPGPGLAIRVLGEVTEDKLKIVRDSDYILREEIAKAGLDREIWQYFTALPNMKSVGVMGDARTYSYTVGIRAVTSIDGMTADWARIPWDVLEKISVRIVNEVDNVNRIVYDVTSKPPATIEWE</sequence>
<dbReference type="Pfam" id="PF00958">
    <property type="entry name" value="GMP_synt_C"/>
    <property type="match status" value="1"/>
</dbReference>
<dbReference type="InterPro" id="IPR022955">
    <property type="entry name" value="GMP_synthase"/>
</dbReference>
<dbReference type="Proteomes" id="UP000702964">
    <property type="component" value="Unassembled WGS sequence"/>
</dbReference>
<dbReference type="GO" id="GO:0003921">
    <property type="term" value="F:GMP synthase activity"/>
    <property type="evidence" value="ECO:0007669"/>
    <property type="project" value="InterPro"/>
</dbReference>
<name>A0A8J4SBE8_9STRA</name>
<evidence type="ECO:0000256" key="1">
    <source>
        <dbReference type="ARBA" id="ARBA00005153"/>
    </source>
</evidence>
<dbReference type="InterPro" id="IPR025777">
    <property type="entry name" value="GMPS_ATP_PPase_dom"/>
</dbReference>
<dbReference type="Gene3D" id="3.40.50.620">
    <property type="entry name" value="HUPs"/>
    <property type="match status" value="1"/>
</dbReference>
<dbReference type="HAMAP" id="MF_00344">
    <property type="entry name" value="GMP_synthase"/>
    <property type="match status" value="1"/>
</dbReference>
<dbReference type="PROSITE" id="PS51273">
    <property type="entry name" value="GATASE_TYPE_1"/>
    <property type="match status" value="1"/>
</dbReference>
<dbReference type="SMART" id="SM00460">
    <property type="entry name" value="TGc"/>
    <property type="match status" value="1"/>
</dbReference>
<dbReference type="SUPFAM" id="SSF52402">
    <property type="entry name" value="Adenine nucleotide alpha hydrolases-like"/>
    <property type="match status" value="1"/>
</dbReference>
<keyword evidence="7 11" id="KW-0658">Purine biosynthesis</keyword>
<dbReference type="Gene3D" id="3.40.50.880">
    <property type="match status" value="1"/>
</dbReference>
<dbReference type="PANTHER" id="PTHR11922">
    <property type="entry name" value="GMP SYNTHASE-RELATED"/>
    <property type="match status" value="1"/>
</dbReference>
<dbReference type="Pfam" id="PF13559">
    <property type="entry name" value="DUF4129"/>
    <property type="match status" value="1"/>
</dbReference>
<reference evidence="14" key="1">
    <citation type="journal article" date="2015" name="Genom Data">
        <title>Draft genome sequences of Phytophthora kernoviae and Phytophthora ramorum lineage EU2 from Scotland.</title>
        <authorList>
            <person name="Sambles C."/>
            <person name="Schlenzig A."/>
            <person name="O'Neill P."/>
            <person name="Grant M."/>
            <person name="Studholme D.J."/>
        </authorList>
    </citation>
    <scope>NUCLEOTIDE SEQUENCE</scope>
    <source>
        <strain evidence="14">00238/432</strain>
    </source>
</reference>
<keyword evidence="12" id="KW-0472">Membrane</keyword>
<dbReference type="AlphaFoldDB" id="A0A8J4SBE8"/>
<dbReference type="EC" id="6.3.5.2" evidence="2"/>
<evidence type="ECO:0000256" key="4">
    <source>
        <dbReference type="ARBA" id="ARBA00022598"/>
    </source>
</evidence>
<dbReference type="Gene3D" id="3.30.300.10">
    <property type="match status" value="1"/>
</dbReference>
<dbReference type="NCBIfam" id="NF000848">
    <property type="entry name" value="PRK00074.1"/>
    <property type="match status" value="1"/>
</dbReference>
<dbReference type="InterPro" id="IPR017926">
    <property type="entry name" value="GATASE"/>
</dbReference>
<dbReference type="GO" id="GO:0005829">
    <property type="term" value="C:cytosol"/>
    <property type="evidence" value="ECO:0007669"/>
    <property type="project" value="TreeGrafter"/>
</dbReference>
<feature type="binding site" evidence="11">
    <location>
        <begin position="485"/>
        <end position="491"/>
    </location>
    <ligand>
        <name>ATP</name>
        <dbReference type="ChEBI" id="CHEBI:30616"/>
    </ligand>
</feature>
<evidence type="ECO:0000259" key="13">
    <source>
        <dbReference type="PROSITE" id="PS51553"/>
    </source>
</evidence>
<organism evidence="14 15">
    <name type="scientific">Phytophthora kernoviae 00238/432</name>
    <dbReference type="NCBI Taxonomy" id="1284355"/>
    <lineage>
        <taxon>Eukaryota</taxon>
        <taxon>Sar</taxon>
        <taxon>Stramenopiles</taxon>
        <taxon>Oomycota</taxon>
        <taxon>Peronosporomycetes</taxon>
        <taxon>Peronosporales</taxon>
        <taxon>Peronosporaceae</taxon>
        <taxon>Phytophthora</taxon>
    </lineage>
</organism>
<keyword evidence="12" id="KW-0812">Transmembrane</keyword>
<feature type="domain" description="GMPS ATP-PPase" evidence="13">
    <location>
        <begin position="458"/>
        <end position="647"/>
    </location>
</feature>
<dbReference type="CDD" id="cd01997">
    <property type="entry name" value="GMP_synthase_C"/>
    <property type="match status" value="1"/>
</dbReference>
<feature type="transmembrane region" description="Helical" evidence="12">
    <location>
        <begin position="194"/>
        <end position="213"/>
    </location>
</feature>
<dbReference type="InterPro" id="IPR004739">
    <property type="entry name" value="GMP_synth_GATase"/>
</dbReference>
<keyword evidence="9" id="KW-0315">Glutamine amidotransferase</keyword>
<evidence type="ECO:0000256" key="8">
    <source>
        <dbReference type="ARBA" id="ARBA00022840"/>
    </source>
</evidence>
<dbReference type="InterPro" id="IPR002931">
    <property type="entry name" value="Transglutaminase-like"/>
</dbReference>
<dbReference type="EMBL" id="AOFI03000069">
    <property type="protein sequence ID" value="KAF4322484.1"/>
    <property type="molecule type" value="Genomic_DNA"/>
</dbReference>
<dbReference type="InterPro" id="IPR038765">
    <property type="entry name" value="Papain-like_cys_pep_sf"/>
</dbReference>
<accession>A0A8J4SBE8</accession>
<keyword evidence="4" id="KW-0436">Ligase</keyword>
<dbReference type="UniPathway" id="UPA00189">
    <property type="reaction ID" value="UER00296"/>
</dbReference>
<gene>
    <name evidence="14" type="ORF">G195_004589</name>
</gene>
<dbReference type="NCBIfam" id="TIGR00884">
    <property type="entry name" value="guaA_Cterm"/>
    <property type="match status" value="1"/>
</dbReference>
<dbReference type="Pfam" id="PF00117">
    <property type="entry name" value="GATase"/>
    <property type="match status" value="1"/>
</dbReference>
<keyword evidence="6 11" id="KW-0332">GMP biosynthesis</keyword>
<dbReference type="SUPFAM" id="SSF54810">
    <property type="entry name" value="GMP synthetase C-terminal dimerisation domain"/>
    <property type="match status" value="1"/>
</dbReference>
<evidence type="ECO:0000256" key="5">
    <source>
        <dbReference type="ARBA" id="ARBA00022741"/>
    </source>
</evidence>
<keyword evidence="5 11" id="KW-0547">Nucleotide-binding</keyword>
<dbReference type="CDD" id="cd01742">
    <property type="entry name" value="GATase1_GMP_Synthase"/>
    <property type="match status" value="1"/>
</dbReference>
<dbReference type="InterPro" id="IPR029062">
    <property type="entry name" value="Class_I_gatase-like"/>
</dbReference>
<dbReference type="Pfam" id="PF01841">
    <property type="entry name" value="Transglut_core"/>
    <property type="match status" value="1"/>
</dbReference>
<keyword evidence="8 11" id="KW-0067">ATP-binding</keyword>
<dbReference type="InterPro" id="IPR001674">
    <property type="entry name" value="GMP_synth_C"/>
</dbReference>
<evidence type="ECO:0000256" key="3">
    <source>
        <dbReference type="ARBA" id="ARBA00021562"/>
    </source>
</evidence>
<dbReference type="FunFam" id="3.40.50.620:FF:000001">
    <property type="entry name" value="GMP synthase [glutamine-hydrolyzing]"/>
    <property type="match status" value="1"/>
</dbReference>
<evidence type="ECO:0000313" key="14">
    <source>
        <dbReference type="EMBL" id="KAF4322484.1"/>
    </source>
</evidence>
<dbReference type="PROSITE" id="PS51553">
    <property type="entry name" value="GMPS_ATP_PPASE"/>
    <property type="match status" value="1"/>
</dbReference>
<reference evidence="14" key="2">
    <citation type="submission" date="2020-02" db="EMBL/GenBank/DDBJ databases">
        <authorList>
            <person name="Studholme D.J."/>
        </authorList>
    </citation>
    <scope>NUCLEOTIDE SEQUENCE</scope>
    <source>
        <strain evidence="14">00238/432</strain>
    </source>
</reference>
<comment type="pathway">
    <text evidence="1">Purine metabolism; GMP biosynthesis; GMP from XMP (L-Gln route): step 1/1.</text>
</comment>
<keyword evidence="12" id="KW-1133">Transmembrane helix</keyword>
<dbReference type="PANTHER" id="PTHR11922:SF2">
    <property type="entry name" value="GMP SYNTHASE [GLUTAMINE-HYDROLYZING]"/>
    <property type="match status" value="1"/>
</dbReference>
<evidence type="ECO:0000256" key="9">
    <source>
        <dbReference type="ARBA" id="ARBA00022962"/>
    </source>
</evidence>
<dbReference type="Pfam" id="PF02540">
    <property type="entry name" value="NAD_synthase"/>
    <property type="match status" value="1"/>
</dbReference>
<protein>
    <recommendedName>
        <fullName evidence="3">GMP synthase [glutamine-hydrolyzing]</fullName>
        <ecNumber evidence="2">6.3.5.2</ecNumber>
    </recommendedName>
    <alternativeName>
        <fullName evidence="10">Glutamine amidotransferase</fullName>
    </alternativeName>
</protein>
<dbReference type="FunFam" id="3.30.300.10:FF:000002">
    <property type="entry name" value="GMP synthase [glutamine-hydrolyzing]"/>
    <property type="match status" value="1"/>
</dbReference>
<dbReference type="SUPFAM" id="SSF54001">
    <property type="entry name" value="Cysteine proteinases"/>
    <property type="match status" value="1"/>
</dbReference>
<comment type="caution">
    <text evidence="14">The sequence shown here is derived from an EMBL/GenBank/DDBJ whole genome shotgun (WGS) entry which is preliminary data.</text>
</comment>
<evidence type="ECO:0000256" key="11">
    <source>
        <dbReference type="PROSITE-ProRule" id="PRU00886"/>
    </source>
</evidence>